<sequence length="154" mass="16303">MRVLGVCTPVRRASDPVPPVGQPEVREAKAGELLFDRTIVSAGDTLFARGAGCDPGAQATLTTGGELVGRAVADRSGTFETVVQFASFEPGHRPVEARCAGEKPLTAGIDMVLVAADTSASATSVLLPLFLALSFLAVHYQMAARRRRRGRVRR</sequence>
<proteinExistence type="predicted"/>
<protein>
    <submittedName>
        <fullName evidence="2">Uncharacterized protein</fullName>
    </submittedName>
</protein>
<keyword evidence="1" id="KW-1133">Transmembrane helix</keyword>
<gene>
    <name evidence="2" type="ORF">MXD59_14010</name>
</gene>
<dbReference type="RefSeq" id="WP_248825194.1">
    <property type="nucleotide sequence ID" value="NZ_JALKFT010000012.1"/>
</dbReference>
<evidence type="ECO:0000313" key="2">
    <source>
        <dbReference type="EMBL" id="MCK9876882.1"/>
    </source>
</evidence>
<comment type="caution">
    <text evidence="2">The sequence shown here is derived from an EMBL/GenBank/DDBJ whole genome shotgun (WGS) entry which is preliminary data.</text>
</comment>
<organism evidence="2 3">
    <name type="scientific">Frankia umida</name>
    <dbReference type="NCBI Taxonomy" id="573489"/>
    <lineage>
        <taxon>Bacteria</taxon>
        <taxon>Bacillati</taxon>
        <taxon>Actinomycetota</taxon>
        <taxon>Actinomycetes</taxon>
        <taxon>Frankiales</taxon>
        <taxon>Frankiaceae</taxon>
        <taxon>Frankia</taxon>
    </lineage>
</organism>
<dbReference type="Proteomes" id="UP001201873">
    <property type="component" value="Unassembled WGS sequence"/>
</dbReference>
<name>A0ABT0K079_9ACTN</name>
<feature type="transmembrane region" description="Helical" evidence="1">
    <location>
        <begin position="125"/>
        <end position="144"/>
    </location>
</feature>
<reference evidence="2 3" key="1">
    <citation type="submission" date="2022-04" db="EMBL/GenBank/DDBJ databases">
        <title>Genome diversity in the genus Frankia.</title>
        <authorList>
            <person name="Carlos-Shanley C."/>
            <person name="Hahn D."/>
        </authorList>
    </citation>
    <scope>NUCLEOTIDE SEQUENCE [LARGE SCALE GENOMIC DNA]</scope>
    <source>
        <strain evidence="2 3">Ag45/Mut15</strain>
    </source>
</reference>
<keyword evidence="3" id="KW-1185">Reference proteome</keyword>
<evidence type="ECO:0000313" key="3">
    <source>
        <dbReference type="Proteomes" id="UP001201873"/>
    </source>
</evidence>
<dbReference type="EMBL" id="JALKFT010000012">
    <property type="protein sequence ID" value="MCK9876882.1"/>
    <property type="molecule type" value="Genomic_DNA"/>
</dbReference>
<evidence type="ECO:0000256" key="1">
    <source>
        <dbReference type="SAM" id="Phobius"/>
    </source>
</evidence>
<accession>A0ABT0K079</accession>
<keyword evidence="1" id="KW-0812">Transmembrane</keyword>
<keyword evidence="1" id="KW-0472">Membrane</keyword>